<dbReference type="SUPFAM" id="SSF54862">
    <property type="entry name" value="4Fe-4S ferredoxins"/>
    <property type="match status" value="1"/>
</dbReference>
<name>A0A133UPX3_9EURY</name>
<dbReference type="InterPro" id="IPR017900">
    <property type="entry name" value="4Fe4S_Fe_S_CS"/>
</dbReference>
<dbReference type="GO" id="GO:0051539">
    <property type="term" value="F:4 iron, 4 sulfur cluster binding"/>
    <property type="evidence" value="ECO:0007669"/>
    <property type="project" value="UniProtKB-KW"/>
</dbReference>
<dbReference type="PRINTS" id="PR01868">
    <property type="entry name" value="ABCEFAMILY"/>
</dbReference>
<keyword evidence="9" id="KW-1185">Reference proteome</keyword>
<proteinExistence type="predicted"/>
<organism evidence="8 9">
    <name type="scientific">candidate division MSBL1 archaeon SCGC-AAA259I14</name>
    <dbReference type="NCBI Taxonomy" id="1698268"/>
    <lineage>
        <taxon>Archaea</taxon>
        <taxon>Methanobacteriati</taxon>
        <taxon>Methanobacteriota</taxon>
        <taxon>candidate division MSBL1</taxon>
    </lineage>
</organism>
<evidence type="ECO:0000256" key="5">
    <source>
        <dbReference type="ARBA" id="ARBA00023004"/>
    </source>
</evidence>
<feature type="domain" description="4Fe-4S ferredoxin-type" evidence="7">
    <location>
        <begin position="77"/>
        <end position="106"/>
    </location>
</feature>
<keyword evidence="5" id="KW-0408">Iron</keyword>
<feature type="domain" description="4Fe-4S ferredoxin-type" evidence="7">
    <location>
        <begin position="2"/>
        <end position="31"/>
    </location>
</feature>
<dbReference type="GO" id="GO:0016491">
    <property type="term" value="F:oxidoreductase activity"/>
    <property type="evidence" value="ECO:0007669"/>
    <property type="project" value="UniProtKB-ARBA"/>
</dbReference>
<comment type="caution">
    <text evidence="8">The sequence shown here is derived from an EMBL/GenBank/DDBJ whole genome shotgun (WGS) entry which is preliminary data.</text>
</comment>
<keyword evidence="1" id="KW-0813">Transport</keyword>
<dbReference type="GO" id="GO:0046872">
    <property type="term" value="F:metal ion binding"/>
    <property type="evidence" value="ECO:0007669"/>
    <property type="project" value="UniProtKB-KW"/>
</dbReference>
<dbReference type="EMBL" id="LHXS01000077">
    <property type="protein sequence ID" value="KXA96251.1"/>
    <property type="molecule type" value="Genomic_DNA"/>
</dbReference>
<accession>A0A133UPX3</accession>
<evidence type="ECO:0000313" key="8">
    <source>
        <dbReference type="EMBL" id="KXA96251.1"/>
    </source>
</evidence>
<keyword evidence="4" id="KW-0249">Electron transport</keyword>
<protein>
    <recommendedName>
        <fullName evidence="7">4Fe-4S ferredoxin-type domain-containing protein</fullName>
    </recommendedName>
</protein>
<keyword evidence="2" id="KW-0004">4Fe-4S</keyword>
<dbReference type="InterPro" id="IPR013283">
    <property type="entry name" value="RLI1"/>
</dbReference>
<keyword evidence="6" id="KW-0411">Iron-sulfur</keyword>
<dbReference type="Pfam" id="PF13247">
    <property type="entry name" value="Fer4_11"/>
    <property type="match status" value="1"/>
</dbReference>
<dbReference type="PANTHER" id="PTHR42859">
    <property type="entry name" value="OXIDOREDUCTASE"/>
    <property type="match status" value="1"/>
</dbReference>
<evidence type="ECO:0000256" key="3">
    <source>
        <dbReference type="ARBA" id="ARBA00022723"/>
    </source>
</evidence>
<dbReference type="PROSITE" id="PS51379">
    <property type="entry name" value="4FE4S_FER_2"/>
    <property type="match status" value="3"/>
</dbReference>
<dbReference type="InterPro" id="IPR050294">
    <property type="entry name" value="RnfB_subfamily"/>
</dbReference>
<dbReference type="InterPro" id="IPR017896">
    <property type="entry name" value="4Fe4S_Fe-S-bd"/>
</dbReference>
<evidence type="ECO:0000256" key="1">
    <source>
        <dbReference type="ARBA" id="ARBA00022448"/>
    </source>
</evidence>
<dbReference type="PANTHER" id="PTHR42859:SF10">
    <property type="entry name" value="DIMETHYLSULFOXIDE REDUCTASE CHAIN B"/>
    <property type="match status" value="1"/>
</dbReference>
<reference evidence="8 9" key="1">
    <citation type="journal article" date="2016" name="Sci. Rep.">
        <title>Metabolic traits of an uncultured archaeal lineage -MSBL1- from brine pools of the Red Sea.</title>
        <authorList>
            <person name="Mwirichia R."/>
            <person name="Alam I."/>
            <person name="Rashid M."/>
            <person name="Vinu M."/>
            <person name="Ba-Alawi W."/>
            <person name="Anthony Kamau A."/>
            <person name="Kamanda Ngugi D."/>
            <person name="Goker M."/>
            <person name="Klenk H.P."/>
            <person name="Bajic V."/>
            <person name="Stingl U."/>
        </authorList>
    </citation>
    <scope>NUCLEOTIDE SEQUENCE [LARGE SCALE GENOMIC DNA]</scope>
    <source>
        <strain evidence="8">SCGC-AAA259I14</strain>
    </source>
</reference>
<keyword evidence="3" id="KW-0479">Metal-binding</keyword>
<dbReference type="Proteomes" id="UP000070414">
    <property type="component" value="Unassembled WGS sequence"/>
</dbReference>
<dbReference type="Pfam" id="PF12800">
    <property type="entry name" value="Fer4_4"/>
    <property type="match status" value="1"/>
</dbReference>
<sequence>MKVLEIEPKLCTRCYSCEVYCSLNSLNVVKPSKSQVQVAESGKHTFIPIICRHCEEPRCKEACPANAIRFEKCESMRRVKIDEEKCDGCNICVKACPIDAIQIDENGEPMKCDLCNGDPECVKFCETGAIKITDAEQASSITDREGILKCLGEE</sequence>
<evidence type="ECO:0000259" key="7">
    <source>
        <dbReference type="PROSITE" id="PS51379"/>
    </source>
</evidence>
<evidence type="ECO:0000313" key="9">
    <source>
        <dbReference type="Proteomes" id="UP000070414"/>
    </source>
</evidence>
<feature type="domain" description="4Fe-4S ferredoxin-type" evidence="7">
    <location>
        <begin position="42"/>
        <end position="73"/>
    </location>
</feature>
<dbReference type="PROSITE" id="PS00198">
    <property type="entry name" value="4FE4S_FER_1"/>
    <property type="match status" value="1"/>
</dbReference>
<dbReference type="AlphaFoldDB" id="A0A133UPX3"/>
<evidence type="ECO:0000256" key="2">
    <source>
        <dbReference type="ARBA" id="ARBA00022485"/>
    </source>
</evidence>
<evidence type="ECO:0000256" key="4">
    <source>
        <dbReference type="ARBA" id="ARBA00022982"/>
    </source>
</evidence>
<dbReference type="CDD" id="cd10550">
    <property type="entry name" value="DMSOR_beta_like"/>
    <property type="match status" value="1"/>
</dbReference>
<dbReference type="Gene3D" id="3.30.70.20">
    <property type="match status" value="2"/>
</dbReference>
<evidence type="ECO:0000256" key="6">
    <source>
        <dbReference type="ARBA" id="ARBA00023014"/>
    </source>
</evidence>
<gene>
    <name evidence="8" type="ORF">AKJ38_03605</name>
</gene>